<accession>A0AAV7WYC3</accession>
<dbReference type="Proteomes" id="UP001066276">
    <property type="component" value="Chromosome 1_1"/>
</dbReference>
<reference evidence="1" key="1">
    <citation type="journal article" date="2022" name="bioRxiv">
        <title>Sequencing and chromosome-scale assembly of the giantPleurodeles waltlgenome.</title>
        <authorList>
            <person name="Brown T."/>
            <person name="Elewa A."/>
            <person name="Iarovenko S."/>
            <person name="Subramanian E."/>
            <person name="Araus A.J."/>
            <person name="Petzold A."/>
            <person name="Susuki M."/>
            <person name="Suzuki K.-i.T."/>
            <person name="Hayashi T."/>
            <person name="Toyoda A."/>
            <person name="Oliveira C."/>
            <person name="Osipova E."/>
            <person name="Leigh N.D."/>
            <person name="Simon A."/>
            <person name="Yun M.H."/>
        </authorList>
    </citation>
    <scope>NUCLEOTIDE SEQUENCE</scope>
    <source>
        <strain evidence="1">20211129_DDA</strain>
        <tissue evidence="1">Liver</tissue>
    </source>
</reference>
<name>A0AAV7WYC3_PLEWA</name>
<protein>
    <submittedName>
        <fullName evidence="1">Uncharacterized protein</fullName>
    </submittedName>
</protein>
<gene>
    <name evidence="1" type="ORF">NDU88_006713</name>
</gene>
<dbReference type="AlphaFoldDB" id="A0AAV7WYC3"/>
<proteinExistence type="predicted"/>
<evidence type="ECO:0000313" key="1">
    <source>
        <dbReference type="EMBL" id="KAJ1219142.1"/>
    </source>
</evidence>
<dbReference type="EMBL" id="JANPWB010000001">
    <property type="protein sequence ID" value="KAJ1219142.1"/>
    <property type="molecule type" value="Genomic_DNA"/>
</dbReference>
<sequence length="150" mass="17090">MRQVTMRWTSSAKQLQQTRMEQFTGATKGNVKQMDQENGQMPLAILDLSGLQILASIEKYGTGLRLAQELLAQGQGEMHSLLWLRCYSSGRRTLVEERRMWKMRTDDRVNEVWTEMLEEIMQTEGGHAEHTQTQTTQGAVAHVHSIEGSV</sequence>
<evidence type="ECO:0000313" key="2">
    <source>
        <dbReference type="Proteomes" id="UP001066276"/>
    </source>
</evidence>
<comment type="caution">
    <text evidence="1">The sequence shown here is derived from an EMBL/GenBank/DDBJ whole genome shotgun (WGS) entry which is preliminary data.</text>
</comment>
<keyword evidence="2" id="KW-1185">Reference proteome</keyword>
<organism evidence="1 2">
    <name type="scientific">Pleurodeles waltl</name>
    <name type="common">Iberian ribbed newt</name>
    <dbReference type="NCBI Taxonomy" id="8319"/>
    <lineage>
        <taxon>Eukaryota</taxon>
        <taxon>Metazoa</taxon>
        <taxon>Chordata</taxon>
        <taxon>Craniata</taxon>
        <taxon>Vertebrata</taxon>
        <taxon>Euteleostomi</taxon>
        <taxon>Amphibia</taxon>
        <taxon>Batrachia</taxon>
        <taxon>Caudata</taxon>
        <taxon>Salamandroidea</taxon>
        <taxon>Salamandridae</taxon>
        <taxon>Pleurodelinae</taxon>
        <taxon>Pleurodeles</taxon>
    </lineage>
</organism>